<sequence length="126" mass="14602">MHRSKVHMTHNFLLRLLMGNCLSSSPRKTQNIDHDQVLRVVRVDTGKVHEYKESVLVKDLLMNFYGGSFFVGLTQDADHSMRLAPDHELKIGRIYYLIPRISSSSNRQVVMMTISKAKERSLESKW</sequence>
<dbReference type="Pfam" id="PF14009">
    <property type="entry name" value="PADRE"/>
    <property type="match status" value="1"/>
</dbReference>
<feature type="chain" id="PRO_5043044495" evidence="1">
    <location>
        <begin position="24"/>
        <end position="126"/>
    </location>
</feature>
<protein>
    <submittedName>
        <fullName evidence="2">Uncharacterized protein</fullName>
    </submittedName>
</protein>
<gene>
    <name evidence="2" type="ORF">Syun_019909</name>
</gene>
<dbReference type="EMBL" id="JBBNAF010000008">
    <property type="protein sequence ID" value="KAK9122292.1"/>
    <property type="molecule type" value="Genomic_DNA"/>
</dbReference>
<name>A0AAP0IUV9_9MAGN</name>
<proteinExistence type="predicted"/>
<comment type="caution">
    <text evidence="2">The sequence shown here is derived from an EMBL/GenBank/DDBJ whole genome shotgun (WGS) entry which is preliminary data.</text>
</comment>
<accession>A0AAP0IUV9</accession>
<dbReference type="AlphaFoldDB" id="A0AAP0IUV9"/>
<evidence type="ECO:0000313" key="3">
    <source>
        <dbReference type="Proteomes" id="UP001420932"/>
    </source>
</evidence>
<dbReference type="Proteomes" id="UP001420932">
    <property type="component" value="Unassembled WGS sequence"/>
</dbReference>
<evidence type="ECO:0000256" key="1">
    <source>
        <dbReference type="SAM" id="SignalP"/>
    </source>
</evidence>
<feature type="signal peptide" evidence="1">
    <location>
        <begin position="1"/>
        <end position="23"/>
    </location>
</feature>
<organism evidence="2 3">
    <name type="scientific">Stephania yunnanensis</name>
    <dbReference type="NCBI Taxonomy" id="152371"/>
    <lineage>
        <taxon>Eukaryota</taxon>
        <taxon>Viridiplantae</taxon>
        <taxon>Streptophyta</taxon>
        <taxon>Embryophyta</taxon>
        <taxon>Tracheophyta</taxon>
        <taxon>Spermatophyta</taxon>
        <taxon>Magnoliopsida</taxon>
        <taxon>Ranunculales</taxon>
        <taxon>Menispermaceae</taxon>
        <taxon>Menispermoideae</taxon>
        <taxon>Cissampelideae</taxon>
        <taxon>Stephania</taxon>
    </lineage>
</organism>
<dbReference type="InterPro" id="IPR025322">
    <property type="entry name" value="PADRE_dom"/>
</dbReference>
<reference evidence="2 3" key="1">
    <citation type="submission" date="2024-01" db="EMBL/GenBank/DDBJ databases">
        <title>Genome assemblies of Stephania.</title>
        <authorList>
            <person name="Yang L."/>
        </authorList>
    </citation>
    <scope>NUCLEOTIDE SEQUENCE [LARGE SCALE GENOMIC DNA]</scope>
    <source>
        <strain evidence="2">YNDBR</strain>
        <tissue evidence="2">Leaf</tissue>
    </source>
</reference>
<keyword evidence="1" id="KW-0732">Signal</keyword>
<keyword evidence="3" id="KW-1185">Reference proteome</keyword>
<evidence type="ECO:0000313" key="2">
    <source>
        <dbReference type="EMBL" id="KAK9122292.1"/>
    </source>
</evidence>